<name>A0A964T6V0_9HYPH</name>
<dbReference type="PANTHER" id="PTHR34075:SF5">
    <property type="entry name" value="BLR3430 PROTEIN"/>
    <property type="match status" value="1"/>
</dbReference>
<dbReference type="InterPro" id="IPR022002">
    <property type="entry name" value="ChsH2_Znr"/>
</dbReference>
<feature type="domain" description="ChsH2 rubredoxin-like zinc ribbon" evidence="2">
    <location>
        <begin position="14"/>
        <end position="49"/>
    </location>
</feature>
<feature type="domain" description="ChsH2 C-terminal OB-fold" evidence="1">
    <location>
        <begin position="51"/>
        <end position="110"/>
    </location>
</feature>
<dbReference type="EMBL" id="SPKJ01000077">
    <property type="protein sequence ID" value="MYZ49500.1"/>
    <property type="molecule type" value="Genomic_DNA"/>
</dbReference>
<dbReference type="SUPFAM" id="SSF50249">
    <property type="entry name" value="Nucleic acid-binding proteins"/>
    <property type="match status" value="1"/>
</dbReference>
<evidence type="ECO:0000259" key="2">
    <source>
        <dbReference type="Pfam" id="PF12172"/>
    </source>
</evidence>
<dbReference type="InterPro" id="IPR052513">
    <property type="entry name" value="Thioester_dehydratase-like"/>
</dbReference>
<gene>
    <name evidence="3" type="ORF">E4O86_17460</name>
</gene>
<keyword evidence="4" id="KW-1185">Reference proteome</keyword>
<evidence type="ECO:0000313" key="3">
    <source>
        <dbReference type="EMBL" id="MYZ49500.1"/>
    </source>
</evidence>
<accession>A0A964T6V0</accession>
<sequence length="128" mass="13802">MDGAPDQGAEAHYRAALNQGRLLIQRCESCGKHVFFPRSICPHCWSESLAWVEPKGSGTVYSTTTVRRKPDAGGDYNVSLVDLDEGVRMMSRVDGVPPGEVKIGMRVAAEVIEEGGGGLVVFRPEGAR</sequence>
<organism evidence="3 4">
    <name type="scientific">Propylenella binzhouense</name>
    <dbReference type="NCBI Taxonomy" id="2555902"/>
    <lineage>
        <taxon>Bacteria</taxon>
        <taxon>Pseudomonadati</taxon>
        <taxon>Pseudomonadota</taxon>
        <taxon>Alphaproteobacteria</taxon>
        <taxon>Hyphomicrobiales</taxon>
        <taxon>Propylenellaceae</taxon>
        <taxon>Propylenella</taxon>
    </lineage>
</organism>
<dbReference type="PANTHER" id="PTHR34075">
    <property type="entry name" value="BLR3430 PROTEIN"/>
    <property type="match status" value="1"/>
</dbReference>
<dbReference type="Pfam" id="PF12172">
    <property type="entry name" value="zf-ChsH2"/>
    <property type="match status" value="1"/>
</dbReference>
<dbReference type="Pfam" id="PF01796">
    <property type="entry name" value="OB_ChsH2_C"/>
    <property type="match status" value="1"/>
</dbReference>
<evidence type="ECO:0000313" key="4">
    <source>
        <dbReference type="Proteomes" id="UP000773614"/>
    </source>
</evidence>
<dbReference type="OrthoDB" id="7595207at2"/>
<dbReference type="Proteomes" id="UP000773614">
    <property type="component" value="Unassembled WGS sequence"/>
</dbReference>
<comment type="caution">
    <text evidence="3">The sequence shown here is derived from an EMBL/GenBank/DDBJ whole genome shotgun (WGS) entry which is preliminary data.</text>
</comment>
<dbReference type="RefSeq" id="WP_161141841.1">
    <property type="nucleotide sequence ID" value="NZ_SPKJ01000077.1"/>
</dbReference>
<evidence type="ECO:0000259" key="1">
    <source>
        <dbReference type="Pfam" id="PF01796"/>
    </source>
</evidence>
<protein>
    <submittedName>
        <fullName evidence="3">Zn-ribbon domain-containing OB-fold protein</fullName>
    </submittedName>
</protein>
<dbReference type="InterPro" id="IPR002878">
    <property type="entry name" value="ChsH2_C"/>
</dbReference>
<dbReference type="Gene3D" id="6.10.30.10">
    <property type="match status" value="1"/>
</dbReference>
<dbReference type="InterPro" id="IPR012340">
    <property type="entry name" value="NA-bd_OB-fold"/>
</dbReference>
<reference evidence="3" key="1">
    <citation type="submission" date="2019-03" db="EMBL/GenBank/DDBJ databases">
        <title>Afifella sp. nov., isolated from activated sludge.</title>
        <authorList>
            <person name="Li Q."/>
            <person name="Liu Y."/>
        </authorList>
    </citation>
    <scope>NUCLEOTIDE SEQUENCE</scope>
    <source>
        <strain evidence="3">L72</strain>
    </source>
</reference>
<proteinExistence type="predicted"/>
<dbReference type="AlphaFoldDB" id="A0A964T6V0"/>